<proteinExistence type="inferred from homology"/>
<accession>I0YSK0</accession>
<evidence type="ECO:0000256" key="3">
    <source>
        <dbReference type="ARBA" id="ARBA00022676"/>
    </source>
</evidence>
<keyword evidence="4" id="KW-0808">Transferase</keyword>
<comment type="caution">
    <text evidence="8">The sequence shown here is derived from an EMBL/GenBank/DDBJ whole genome shotgun (WGS) entry which is preliminary data.</text>
</comment>
<dbReference type="SUPFAM" id="SSF81891">
    <property type="entry name" value="Poly A polymerase C-terminal region-like"/>
    <property type="match status" value="1"/>
</dbReference>
<dbReference type="GeneID" id="17039353"/>
<keyword evidence="3" id="KW-0328">Glycosyltransferase</keyword>
<dbReference type="AlphaFoldDB" id="I0YSK0"/>
<evidence type="ECO:0000256" key="7">
    <source>
        <dbReference type="SAM" id="MobiDB-lite"/>
    </source>
</evidence>
<evidence type="ECO:0008006" key="10">
    <source>
        <dbReference type="Google" id="ProtNLM"/>
    </source>
</evidence>
<dbReference type="Pfam" id="PF01697">
    <property type="entry name" value="Glyco_transf_92"/>
    <property type="match status" value="1"/>
</dbReference>
<dbReference type="Proteomes" id="UP000007264">
    <property type="component" value="Unassembled WGS sequence"/>
</dbReference>
<dbReference type="EMBL" id="AGSI01000012">
    <property type="protein sequence ID" value="EIE21369.1"/>
    <property type="molecule type" value="Genomic_DNA"/>
</dbReference>
<evidence type="ECO:0000256" key="5">
    <source>
        <dbReference type="ARBA" id="ARBA00022884"/>
    </source>
</evidence>
<dbReference type="PANTHER" id="PTHR13734:SF5">
    <property type="entry name" value="CCA TRNA NUCLEOTIDYLTRANSFERASE, MITOCHONDRIAL"/>
    <property type="match status" value="1"/>
</dbReference>
<dbReference type="GO" id="GO:0016757">
    <property type="term" value="F:glycosyltransferase activity"/>
    <property type="evidence" value="ECO:0007669"/>
    <property type="project" value="UniProtKB-KW"/>
</dbReference>
<feature type="region of interest" description="Disordered" evidence="7">
    <location>
        <begin position="208"/>
        <end position="228"/>
    </location>
</feature>
<evidence type="ECO:0000313" key="9">
    <source>
        <dbReference type="Proteomes" id="UP000007264"/>
    </source>
</evidence>
<evidence type="ECO:0000313" key="8">
    <source>
        <dbReference type="EMBL" id="EIE21369.1"/>
    </source>
</evidence>
<gene>
    <name evidence="8" type="ORF">COCSUDRAFT_56588</name>
</gene>
<dbReference type="GO" id="GO:0052929">
    <property type="term" value="F:ATP:3'-cytidine-cytidine-tRNA adenylyltransferase activity"/>
    <property type="evidence" value="ECO:0007669"/>
    <property type="project" value="TreeGrafter"/>
</dbReference>
<comment type="similarity">
    <text evidence="2">Belongs to the glycosyltransferase 92 family.</text>
</comment>
<name>I0YSK0_COCSC</name>
<dbReference type="KEGG" id="csl:COCSUDRAFT_56588"/>
<dbReference type="GO" id="GO:0016020">
    <property type="term" value="C:membrane"/>
    <property type="evidence" value="ECO:0007669"/>
    <property type="project" value="UniProtKB-SubCell"/>
</dbReference>
<dbReference type="GO" id="GO:0052927">
    <property type="term" value="F:CC tRNA cytidylyltransferase activity"/>
    <property type="evidence" value="ECO:0007669"/>
    <property type="project" value="TreeGrafter"/>
</dbReference>
<dbReference type="InterPro" id="IPR008166">
    <property type="entry name" value="Glyco_transf_92"/>
</dbReference>
<dbReference type="OrthoDB" id="445712at2759"/>
<dbReference type="Gene3D" id="1.10.3090.10">
    <property type="entry name" value="cca-adding enzyme, domain 2"/>
    <property type="match status" value="1"/>
</dbReference>
<protein>
    <recommendedName>
        <fullName evidence="10">Glycosyltransferase family 92 protein</fullName>
    </recommendedName>
</protein>
<dbReference type="PANTHER" id="PTHR13734">
    <property type="entry name" value="TRNA-NUCLEOTIDYLTRANSFERASE"/>
    <property type="match status" value="1"/>
</dbReference>
<dbReference type="GO" id="GO:0001680">
    <property type="term" value="P:tRNA 3'-terminal CCA addition"/>
    <property type="evidence" value="ECO:0007669"/>
    <property type="project" value="TreeGrafter"/>
</dbReference>
<comment type="subcellular location">
    <subcellularLocation>
        <location evidence="1">Membrane</location>
    </subcellularLocation>
</comment>
<keyword evidence="5" id="KW-0694">RNA-binding</keyword>
<dbReference type="eggNOG" id="KOG2159">
    <property type="taxonomic scope" value="Eukaryota"/>
</dbReference>
<sequence length="765" mass="84166">MGACLQVREALASKVSKERVGTELEGMFKGPDPVRAVADIQRLRLFPVVFAAPQLLRGALGDDYGAPCATLLAEAAALIETLHAEEPMAVDERRLALLAAMLLPLRACETTRDGSKPTMLTHHIVLESIKWKRKDAEAVSALHAAAAELLHDLSGGLTGAGENLRVQLGRVLRRLGKLGLVRPGIVLAPLLTHPEAAPLGVDPAVAHADSAEARSASPEALRSPSSADEGRAARLETCRLLEAAMEAFGLSECWNSKPLLTGKEVMGLLGLKGKEVGEAMEHVTDWQLAHPSETAAECREWLAAKDVTAIKWPHSYCQGWEQLMRDALPGRHHLLERHHSADYITPEPANKTYISVYSALHDPQAGEVRVFSEVHPREACTAAATCRLQGTGVDVSVAARVDMPFSALLEKDIPEPLECFHTCLLPTGSESAQLASVTVLSKTSRVVLSQRVERIEVLGAHKKSVGICTAPVFTDVPQYLDWVDHHRALGVEGFHLYAVIMDLSRARDALGRGRPGHKKRLTVQQSHRVRWHTRHVTDYDLPSHYFGQAMLTNDCLYRHRQTYEFLLFLDRDEFLHFVDTPPRAVNLAWEFHSRLSGTNRTSLAFMSAVYRVHCLVAYVPDLAERPVHRGADAEVEPQFAEPYQVYKGYSIWQTDARKPNFSNCTSVETLAGNVPASGRQCHSKSVVRPLTVDFMGTHSVVQPRASYSWSPMAFHTDQAFLKHLRCMADRHGWMADESASLCERGLPGDSSVLAGDEVEVCPGDP</sequence>
<evidence type="ECO:0000256" key="1">
    <source>
        <dbReference type="ARBA" id="ARBA00004370"/>
    </source>
</evidence>
<evidence type="ECO:0000256" key="4">
    <source>
        <dbReference type="ARBA" id="ARBA00022679"/>
    </source>
</evidence>
<keyword evidence="9" id="KW-1185">Reference proteome</keyword>
<organism evidence="8 9">
    <name type="scientific">Coccomyxa subellipsoidea (strain C-169)</name>
    <name type="common">Green microalga</name>
    <dbReference type="NCBI Taxonomy" id="574566"/>
    <lineage>
        <taxon>Eukaryota</taxon>
        <taxon>Viridiplantae</taxon>
        <taxon>Chlorophyta</taxon>
        <taxon>core chlorophytes</taxon>
        <taxon>Trebouxiophyceae</taxon>
        <taxon>Trebouxiophyceae incertae sedis</taxon>
        <taxon>Coccomyxaceae</taxon>
        <taxon>Coccomyxa</taxon>
        <taxon>Coccomyxa subellipsoidea</taxon>
    </lineage>
</organism>
<dbReference type="GO" id="GO:0003723">
    <property type="term" value="F:RNA binding"/>
    <property type="evidence" value="ECO:0007669"/>
    <property type="project" value="UniProtKB-KW"/>
</dbReference>
<evidence type="ECO:0000256" key="2">
    <source>
        <dbReference type="ARBA" id="ARBA00007647"/>
    </source>
</evidence>
<dbReference type="RefSeq" id="XP_005645913.1">
    <property type="nucleotide sequence ID" value="XM_005645856.1"/>
</dbReference>
<evidence type="ECO:0000256" key="6">
    <source>
        <dbReference type="ARBA" id="ARBA00023136"/>
    </source>
</evidence>
<reference evidence="8 9" key="1">
    <citation type="journal article" date="2012" name="Genome Biol.">
        <title>The genome of the polar eukaryotic microalga coccomyxa subellipsoidea reveals traits of cold adaptation.</title>
        <authorList>
            <person name="Blanc G."/>
            <person name="Agarkova I."/>
            <person name="Grimwood J."/>
            <person name="Kuo A."/>
            <person name="Brueggeman A."/>
            <person name="Dunigan D."/>
            <person name="Gurnon J."/>
            <person name="Ladunga I."/>
            <person name="Lindquist E."/>
            <person name="Lucas S."/>
            <person name="Pangilinan J."/>
            <person name="Proschold T."/>
            <person name="Salamov A."/>
            <person name="Schmutz J."/>
            <person name="Weeks D."/>
            <person name="Yamada T."/>
            <person name="Claverie J.M."/>
            <person name="Grigoriev I."/>
            <person name="Van Etten J."/>
            <person name="Lomsadze A."/>
            <person name="Borodovsky M."/>
        </authorList>
    </citation>
    <scope>NUCLEOTIDE SEQUENCE [LARGE SCALE GENOMIC DNA]</scope>
    <source>
        <strain evidence="8 9">C-169</strain>
    </source>
</reference>
<keyword evidence="6" id="KW-0472">Membrane</keyword>